<dbReference type="FunFam" id="3.40.50.300:FF:000221">
    <property type="entry name" value="Multidrug ABC transporter ATP-binding protein"/>
    <property type="match status" value="1"/>
</dbReference>
<sequence>MSPEDINESADVLGKQIWRIVPYAKKYPKRVFAGVFANAAARFFDLMPFVAIGLAVDYFTTDMLSGPQIIQDMVTTIHSDPAVGYGVLIFLGFLCLAIFQGISEYSWQTLGYNIQHDLRMDATRSLIAMEASYYDLRQTGQIMSVLSSDVNQLEDVVSDSSTSIIRIVITFATAFLILVLMSWKLAAVLFTPILFIVPAVYWFSTRVQRKYRKQRESTGDIHAVLENLISGIAVVQAYNAEQWEADRVAKESGSYRDQAMGASKDRNRFIPMIYAVAGVAFGLLTTAGGYFASEGEITTGQLVTFLLISTRMTMPMFIFGILVNQLQRGEAAARRVFAAVDLEPTIVDSEDAVALEGGIKKVEFNDVYFTYPNTTIKVLNGISFTVGEGEFLGVMGHTGAGKTTILKLLMRYYTPDSGEVLVNGRPITDYTLHSLREAIGFVSQDPFLFYGSVKDNVIYNQEATDASLEAALKMAGAWEFVQELEDGIDTLVGDRGAMLSGGQRARISLARALLKAPSLLILDEASSALDAETERRIQENLLSSGKERGTIAVAHRLSTIRNANEILSMVDGAIVERGIHDDLVASGGVYASQWTIQTGDMAGL</sequence>
<dbReference type="PANTHER" id="PTHR24221:SF654">
    <property type="entry name" value="ATP-BINDING CASSETTE SUB-FAMILY B MEMBER 6"/>
    <property type="match status" value="1"/>
</dbReference>
<feature type="transmembrane region" description="Helical" evidence="9">
    <location>
        <begin position="303"/>
        <end position="324"/>
    </location>
</feature>
<dbReference type="SMART" id="SM00382">
    <property type="entry name" value="AAA"/>
    <property type="match status" value="1"/>
</dbReference>
<evidence type="ECO:0000259" key="10">
    <source>
        <dbReference type="PROSITE" id="PS50893"/>
    </source>
</evidence>
<keyword evidence="2" id="KW-0813">Transport</keyword>
<dbReference type="GO" id="GO:0016887">
    <property type="term" value="F:ATP hydrolysis activity"/>
    <property type="evidence" value="ECO:0007669"/>
    <property type="project" value="InterPro"/>
</dbReference>
<dbReference type="Pfam" id="PF00005">
    <property type="entry name" value="ABC_tran"/>
    <property type="match status" value="1"/>
</dbReference>
<dbReference type="PROSITE" id="PS00211">
    <property type="entry name" value="ABC_TRANSPORTER_1"/>
    <property type="match status" value="1"/>
</dbReference>
<keyword evidence="7 9" id="KW-1133">Transmembrane helix</keyword>
<dbReference type="EMBL" id="GU474843">
    <property type="protein sequence ID" value="ADI16659.1"/>
    <property type="molecule type" value="Genomic_DNA"/>
</dbReference>
<organism evidence="12">
    <name type="scientific">uncultured Rhodobacterales bacterium HF0010_04M21</name>
    <dbReference type="NCBI Taxonomy" id="710782"/>
    <lineage>
        <taxon>Bacteria</taxon>
        <taxon>Pseudomonadati</taxon>
        <taxon>Pseudomonadota</taxon>
        <taxon>Alphaproteobacteria</taxon>
        <taxon>Rhodobacterales</taxon>
        <taxon>environmental samples</taxon>
    </lineage>
</organism>
<evidence type="ECO:0000256" key="2">
    <source>
        <dbReference type="ARBA" id="ARBA00022448"/>
    </source>
</evidence>
<comment type="subcellular location">
    <subcellularLocation>
        <location evidence="1">Cell membrane</location>
        <topology evidence="1">Multi-pass membrane protein</topology>
    </subcellularLocation>
</comment>
<keyword evidence="4 9" id="KW-0812">Transmembrane</keyword>
<evidence type="ECO:0000313" key="12">
    <source>
        <dbReference type="EMBL" id="ADI16659.1"/>
    </source>
</evidence>
<evidence type="ECO:0000256" key="3">
    <source>
        <dbReference type="ARBA" id="ARBA00022475"/>
    </source>
</evidence>
<keyword evidence="6" id="KW-0067">ATP-binding</keyword>
<feature type="transmembrane region" description="Helical" evidence="9">
    <location>
        <begin position="187"/>
        <end position="204"/>
    </location>
</feature>
<protein>
    <submittedName>
        <fullName evidence="12">ABC-type multidrug transport system, ATPase and permease components</fullName>
    </submittedName>
</protein>
<keyword evidence="3" id="KW-1003">Cell membrane</keyword>
<dbReference type="Gene3D" id="3.40.50.300">
    <property type="entry name" value="P-loop containing nucleotide triphosphate hydrolases"/>
    <property type="match status" value="1"/>
</dbReference>
<name>E0XQG8_9RHOB</name>
<feature type="transmembrane region" description="Helical" evidence="9">
    <location>
        <begin position="269"/>
        <end position="291"/>
    </location>
</feature>
<dbReference type="SUPFAM" id="SSF52540">
    <property type="entry name" value="P-loop containing nucleoside triphosphate hydrolases"/>
    <property type="match status" value="1"/>
</dbReference>
<dbReference type="InterPro" id="IPR003593">
    <property type="entry name" value="AAA+_ATPase"/>
</dbReference>
<dbReference type="CDD" id="cd18565">
    <property type="entry name" value="ABC_6TM_exporter_like"/>
    <property type="match status" value="1"/>
</dbReference>
<evidence type="ECO:0000256" key="5">
    <source>
        <dbReference type="ARBA" id="ARBA00022741"/>
    </source>
</evidence>
<dbReference type="PROSITE" id="PS50893">
    <property type="entry name" value="ABC_TRANSPORTER_2"/>
    <property type="match status" value="1"/>
</dbReference>
<evidence type="ECO:0000256" key="4">
    <source>
        <dbReference type="ARBA" id="ARBA00022692"/>
    </source>
</evidence>
<keyword evidence="5" id="KW-0547">Nucleotide-binding</keyword>
<dbReference type="GO" id="GO:0140359">
    <property type="term" value="F:ABC-type transporter activity"/>
    <property type="evidence" value="ECO:0007669"/>
    <property type="project" value="InterPro"/>
</dbReference>
<dbReference type="SUPFAM" id="SSF90123">
    <property type="entry name" value="ABC transporter transmembrane region"/>
    <property type="match status" value="1"/>
</dbReference>
<dbReference type="InterPro" id="IPR017871">
    <property type="entry name" value="ABC_transporter-like_CS"/>
</dbReference>
<feature type="transmembrane region" description="Helical" evidence="9">
    <location>
        <begin position="163"/>
        <end position="181"/>
    </location>
</feature>
<dbReference type="InterPro" id="IPR011527">
    <property type="entry name" value="ABC1_TM_dom"/>
</dbReference>
<keyword evidence="8 9" id="KW-0472">Membrane</keyword>
<dbReference type="PANTHER" id="PTHR24221">
    <property type="entry name" value="ATP-BINDING CASSETTE SUB-FAMILY B"/>
    <property type="match status" value="1"/>
</dbReference>
<evidence type="ECO:0000256" key="7">
    <source>
        <dbReference type="ARBA" id="ARBA00022989"/>
    </source>
</evidence>
<feature type="domain" description="ABC transporter" evidence="10">
    <location>
        <begin position="362"/>
        <end position="596"/>
    </location>
</feature>
<feature type="transmembrane region" description="Helical" evidence="9">
    <location>
        <begin position="82"/>
        <end position="102"/>
    </location>
</feature>
<evidence type="ECO:0000259" key="11">
    <source>
        <dbReference type="PROSITE" id="PS50929"/>
    </source>
</evidence>
<dbReference type="InterPro" id="IPR003439">
    <property type="entry name" value="ABC_transporter-like_ATP-bd"/>
</dbReference>
<dbReference type="InterPro" id="IPR036640">
    <property type="entry name" value="ABC1_TM_sf"/>
</dbReference>
<evidence type="ECO:0000256" key="6">
    <source>
        <dbReference type="ARBA" id="ARBA00022840"/>
    </source>
</evidence>
<dbReference type="InterPro" id="IPR039421">
    <property type="entry name" value="Type_1_exporter"/>
</dbReference>
<feature type="transmembrane region" description="Helical" evidence="9">
    <location>
        <begin position="31"/>
        <end position="56"/>
    </location>
</feature>
<evidence type="ECO:0000256" key="8">
    <source>
        <dbReference type="ARBA" id="ARBA00023136"/>
    </source>
</evidence>
<feature type="domain" description="ABC transmembrane type-1" evidence="11">
    <location>
        <begin position="32"/>
        <end position="328"/>
    </location>
</feature>
<dbReference type="GO" id="GO:0005524">
    <property type="term" value="F:ATP binding"/>
    <property type="evidence" value="ECO:0007669"/>
    <property type="project" value="UniProtKB-KW"/>
</dbReference>
<dbReference type="Gene3D" id="1.20.1560.10">
    <property type="entry name" value="ABC transporter type 1, transmembrane domain"/>
    <property type="match status" value="1"/>
</dbReference>
<accession>E0XQG8</accession>
<dbReference type="AlphaFoldDB" id="E0XQG8"/>
<reference evidence="12" key="1">
    <citation type="journal article" date="2011" name="Environ. Microbiol.">
        <title>Time-series analyses of Monterey Bay coastal microbial picoplankton using a 'genome proxy' microarray.</title>
        <authorList>
            <person name="Rich V.I."/>
            <person name="Pham V.D."/>
            <person name="Eppley J."/>
            <person name="Shi Y."/>
            <person name="DeLong E.F."/>
        </authorList>
    </citation>
    <scope>NUCLEOTIDE SEQUENCE</scope>
</reference>
<dbReference type="InterPro" id="IPR027417">
    <property type="entry name" value="P-loop_NTPase"/>
</dbReference>
<proteinExistence type="predicted"/>
<dbReference type="PROSITE" id="PS50929">
    <property type="entry name" value="ABC_TM1F"/>
    <property type="match status" value="1"/>
</dbReference>
<dbReference type="GO" id="GO:0005886">
    <property type="term" value="C:plasma membrane"/>
    <property type="evidence" value="ECO:0007669"/>
    <property type="project" value="UniProtKB-SubCell"/>
</dbReference>
<evidence type="ECO:0000256" key="1">
    <source>
        <dbReference type="ARBA" id="ARBA00004651"/>
    </source>
</evidence>
<evidence type="ECO:0000256" key="9">
    <source>
        <dbReference type="SAM" id="Phobius"/>
    </source>
</evidence>
<dbReference type="Pfam" id="PF00664">
    <property type="entry name" value="ABC_membrane"/>
    <property type="match status" value="1"/>
</dbReference>